<feature type="domain" description="C2 PI3K-type" evidence="12">
    <location>
        <begin position="49"/>
        <end position="246"/>
    </location>
</feature>
<evidence type="ECO:0000256" key="9">
    <source>
        <dbReference type="SAM" id="MobiDB-lite"/>
    </source>
</evidence>
<dbReference type="SMART" id="SM00146">
    <property type="entry name" value="PI3Kc"/>
    <property type="match status" value="1"/>
</dbReference>
<feature type="region of interest" description="Disordered" evidence="9">
    <location>
        <begin position="155"/>
        <end position="177"/>
    </location>
</feature>
<keyword evidence="3" id="KW-0808">Transferase</keyword>
<evidence type="ECO:0000313" key="13">
    <source>
        <dbReference type="EMBL" id="KAL3794476.1"/>
    </source>
</evidence>
<dbReference type="InterPro" id="IPR016024">
    <property type="entry name" value="ARM-type_fold"/>
</dbReference>
<dbReference type="InterPro" id="IPR036940">
    <property type="entry name" value="PI3/4_kinase_cat_sf"/>
</dbReference>
<dbReference type="InterPro" id="IPR001263">
    <property type="entry name" value="PI3K_accessory_dom"/>
</dbReference>
<proteinExistence type="inferred from homology"/>
<dbReference type="Pfam" id="PF00613">
    <property type="entry name" value="PI3Ka"/>
    <property type="match status" value="1"/>
</dbReference>
<dbReference type="SUPFAM" id="SSF56112">
    <property type="entry name" value="Protein kinase-like (PK-like)"/>
    <property type="match status" value="1"/>
</dbReference>
<dbReference type="Pfam" id="PF00454">
    <property type="entry name" value="PI3_PI4_kinase"/>
    <property type="match status" value="1"/>
</dbReference>
<dbReference type="InterPro" id="IPR035892">
    <property type="entry name" value="C2_domain_sf"/>
</dbReference>
<dbReference type="Gene3D" id="2.60.40.150">
    <property type="entry name" value="C2 domain"/>
    <property type="match status" value="1"/>
</dbReference>
<dbReference type="PROSITE" id="PS50290">
    <property type="entry name" value="PI3_4_KINASE_3"/>
    <property type="match status" value="1"/>
</dbReference>
<dbReference type="GO" id="GO:0016303">
    <property type="term" value="F:1-phosphatidylinositol-3-kinase activity"/>
    <property type="evidence" value="ECO:0007669"/>
    <property type="project" value="UniProtKB-EC"/>
</dbReference>
<dbReference type="InterPro" id="IPR008290">
    <property type="entry name" value="PI3K_Vps34"/>
</dbReference>
<dbReference type="CDD" id="cd00870">
    <property type="entry name" value="PI3Ka_III"/>
    <property type="match status" value="1"/>
</dbReference>
<evidence type="ECO:0000259" key="12">
    <source>
        <dbReference type="PROSITE" id="PS51547"/>
    </source>
</evidence>
<keyword evidence="6" id="KW-0067">ATP-binding</keyword>
<evidence type="ECO:0000256" key="2">
    <source>
        <dbReference type="ARBA" id="ARBA00012073"/>
    </source>
</evidence>
<dbReference type="InterPro" id="IPR015433">
    <property type="entry name" value="PI3/4_kinase"/>
</dbReference>
<dbReference type="InterPro" id="IPR057756">
    <property type="entry name" value="PI3-kinase_type3/VPS34_cat"/>
</dbReference>
<dbReference type="GO" id="GO:0005524">
    <property type="term" value="F:ATP binding"/>
    <property type="evidence" value="ECO:0007669"/>
    <property type="project" value="UniProtKB-KW"/>
</dbReference>
<organism evidence="13 14">
    <name type="scientific">Cyclotella cryptica</name>
    <dbReference type="NCBI Taxonomy" id="29204"/>
    <lineage>
        <taxon>Eukaryota</taxon>
        <taxon>Sar</taxon>
        <taxon>Stramenopiles</taxon>
        <taxon>Ochrophyta</taxon>
        <taxon>Bacillariophyta</taxon>
        <taxon>Coscinodiscophyceae</taxon>
        <taxon>Thalassiosirophycidae</taxon>
        <taxon>Stephanodiscales</taxon>
        <taxon>Stephanodiscaceae</taxon>
        <taxon>Cyclotella</taxon>
    </lineage>
</organism>
<dbReference type="InterPro" id="IPR042236">
    <property type="entry name" value="PI3K_accessory_sf"/>
</dbReference>
<comment type="subcellular location">
    <subcellularLocation>
        <location evidence="1">Endomembrane system</location>
        <topology evidence="1">Peripheral membrane protein</topology>
    </subcellularLocation>
</comment>
<dbReference type="FunFam" id="1.10.1070.11:FF:000002">
    <property type="entry name" value="Phosphatidylinositol 3-kinase catalytic subunit type 3"/>
    <property type="match status" value="1"/>
</dbReference>
<evidence type="ECO:0000259" key="10">
    <source>
        <dbReference type="PROSITE" id="PS50290"/>
    </source>
</evidence>
<evidence type="ECO:0000256" key="5">
    <source>
        <dbReference type="ARBA" id="ARBA00022777"/>
    </source>
</evidence>
<dbReference type="Gene3D" id="1.25.40.70">
    <property type="entry name" value="Phosphatidylinositol 3-kinase, accessory domain (PIK)"/>
    <property type="match status" value="1"/>
</dbReference>
<dbReference type="InterPro" id="IPR000403">
    <property type="entry name" value="PI3/4_kinase_cat_dom"/>
</dbReference>
<evidence type="ECO:0000256" key="8">
    <source>
        <dbReference type="PROSITE-ProRule" id="PRU00880"/>
    </source>
</evidence>
<dbReference type="InterPro" id="IPR018936">
    <property type="entry name" value="PI3/4_kinase_CS"/>
</dbReference>
<evidence type="ECO:0000256" key="7">
    <source>
        <dbReference type="ARBA" id="ARBA00023136"/>
    </source>
</evidence>
<dbReference type="InterPro" id="IPR002420">
    <property type="entry name" value="PI3K-type_C2_dom"/>
</dbReference>
<feature type="domain" description="PI3K/PI4K catalytic" evidence="10">
    <location>
        <begin position="803"/>
        <end position="1096"/>
    </location>
</feature>
<dbReference type="PROSITE" id="PS51547">
    <property type="entry name" value="C2_PI3K"/>
    <property type="match status" value="1"/>
</dbReference>
<evidence type="ECO:0000313" key="14">
    <source>
        <dbReference type="Proteomes" id="UP001516023"/>
    </source>
</evidence>
<dbReference type="PIRSF" id="PIRSF000587">
    <property type="entry name" value="PI3K_Vps34"/>
    <property type="match status" value="1"/>
</dbReference>
<dbReference type="CDD" id="cd00896">
    <property type="entry name" value="PI3Kc_III"/>
    <property type="match status" value="1"/>
</dbReference>
<dbReference type="GO" id="GO:0012505">
    <property type="term" value="C:endomembrane system"/>
    <property type="evidence" value="ECO:0007669"/>
    <property type="project" value="UniProtKB-SubCell"/>
</dbReference>
<dbReference type="SUPFAM" id="SSF48371">
    <property type="entry name" value="ARM repeat"/>
    <property type="match status" value="1"/>
</dbReference>
<feature type="domain" description="PIK helical" evidence="11">
    <location>
        <begin position="513"/>
        <end position="713"/>
    </location>
</feature>
<comment type="caution">
    <text evidence="13">The sequence shown here is derived from an EMBL/GenBank/DDBJ whole genome shotgun (WGS) entry which is preliminary data.</text>
</comment>
<dbReference type="SUPFAM" id="SSF49562">
    <property type="entry name" value="C2 domain (Calcium/lipid-binding domain, CaLB)"/>
    <property type="match status" value="1"/>
</dbReference>
<dbReference type="SMART" id="SM00145">
    <property type="entry name" value="PI3Ka"/>
    <property type="match status" value="1"/>
</dbReference>
<dbReference type="FunFam" id="3.30.1010.10:FF:000016">
    <property type="entry name" value="Phosphatidylinositol 3-kinase catalytic subunit type 3"/>
    <property type="match status" value="1"/>
</dbReference>
<dbReference type="Pfam" id="PF00792">
    <property type="entry name" value="PI3K_C2"/>
    <property type="match status" value="1"/>
</dbReference>
<dbReference type="PANTHER" id="PTHR10048:SF7">
    <property type="entry name" value="PHOSPHATIDYLINOSITOL 3-KINASE CATALYTIC SUBUNIT TYPE 3"/>
    <property type="match status" value="1"/>
</dbReference>
<dbReference type="Proteomes" id="UP001516023">
    <property type="component" value="Unassembled WGS sequence"/>
</dbReference>
<evidence type="ECO:0000259" key="11">
    <source>
        <dbReference type="PROSITE" id="PS51545"/>
    </source>
</evidence>
<protein>
    <recommendedName>
        <fullName evidence="2">phosphatidylinositol 3-kinase</fullName>
        <ecNumber evidence="2">2.7.1.137</ecNumber>
    </recommendedName>
</protein>
<evidence type="ECO:0000256" key="6">
    <source>
        <dbReference type="ARBA" id="ARBA00022840"/>
    </source>
</evidence>
<dbReference type="PANTHER" id="PTHR10048">
    <property type="entry name" value="PHOSPHATIDYLINOSITOL KINASE"/>
    <property type="match status" value="1"/>
</dbReference>
<dbReference type="InterPro" id="IPR011009">
    <property type="entry name" value="Kinase-like_dom_sf"/>
</dbReference>
<dbReference type="EMBL" id="JABMIG020000080">
    <property type="protein sequence ID" value="KAL3794476.1"/>
    <property type="molecule type" value="Genomic_DNA"/>
</dbReference>
<keyword evidence="7" id="KW-0472">Membrane</keyword>
<dbReference type="Gene3D" id="3.30.1010.10">
    <property type="entry name" value="Phosphatidylinositol 3-kinase Catalytic Subunit, Chain A, domain 4"/>
    <property type="match status" value="1"/>
</dbReference>
<sequence length="1111" mass="123765">MNNSNSTGDASSYTPASNGIHPNFQFSWLPTLALGASSTVAIRIRNASFNAPVCSCIIEQEEKKDQNDDDDNRGGIAVSYRRCRVEASIHLFGEDIQACPIHTRCVRIHSRGGRKQSTASFDAVVRLPVRWRDLTRDAVLILNAFCSCSKCDVPGDSGDDKTRDVPGDSGDDKTQRNSVWGTSLPLFDSYGMLREGLHKLTLYPWPGDGGMAYQNAGVSTVRKNDAQALNNEYDISTSLSPLSPEPIASFLSGGATPGFSHDDKKSHPFCRIDPRKLVQGDPKWKASLILHELNRAETLSGDLISVESTSGISEKNAAIPSSQRGQSTSIAWLDNLTKQRCVDILNDQEDDDTLGLWNGDRGASFSARANTHRHQTNIMSPTSSRHDTPYLIIELPTPPIPILHEEPLYPVETSTHVRGTTGSITANELIRFHSKFRVDVGDDIDGCGNLTVYVSPLAAENPNKVTDDIPFPQSFLYPLVQTLDFEPPLADENEDNPFQDKYRILAHDLIRGLVDPGLKPDRLQRSRLERIVNSPNHHLTTEEKDLLWRFRFSLVDNRRALTKFLLAVDWRVESEVVQAAELLEQWRKRSPIEVTDALKLLGRNVAFQTSLVRSYAIETLSSAPDEELRLYLLQLVQALKYEEDVSGGASGGDEAVKAFSKSSRVSSLAAFLIERASMNIQLANFLYWYLKVELSNPIYEARYREVFALFQETLSAVFVDKGRIITLSKSQSNSETSISLWALLGYQEKFISGIMNCQKESLQIRGKKDAKESHLKDALEEYKNIPHSVPLPSAPHIFVKGVNPTSVRMFKSALYPAVVEFVVDHVDSHCDKEKLSEAVAFQPKEGQSLFKVMVKTGDDLRQDQLVVMMIQLMDGLLKRGTLDLCLKPYSILAMPDNAGLVEFVDPSVPVSQILSSNNNSIMVFFQKVAPQEGARYSVKPEVLQTYIRSCAGYCVLTYLLGVGDRHLDNIMIQPSGHFFHIDFGFIFGRDPKPLPPAFRLTKEMIDGMGGTESKEYRQFCSLACQAFNTLRKSAGLILNLLHLMSDAGIEDLSNNPSADAIGVISKVEERFKLELTDEQAESFFVALIEESMSALAPRVMEMFHQLSVARR</sequence>
<gene>
    <name evidence="13" type="ORF">HJC23_013949</name>
</gene>
<keyword evidence="5" id="KW-0418">Kinase</keyword>
<keyword evidence="14" id="KW-1185">Reference proteome</keyword>
<accession>A0ABD3Q490</accession>
<dbReference type="EC" id="2.7.1.137" evidence="2"/>
<evidence type="ECO:0000256" key="4">
    <source>
        <dbReference type="ARBA" id="ARBA00022741"/>
    </source>
</evidence>
<reference evidence="13 14" key="1">
    <citation type="journal article" date="2020" name="G3 (Bethesda)">
        <title>Improved Reference Genome for Cyclotella cryptica CCMP332, a Model for Cell Wall Morphogenesis, Salinity Adaptation, and Lipid Production in Diatoms (Bacillariophyta).</title>
        <authorList>
            <person name="Roberts W.R."/>
            <person name="Downey K.M."/>
            <person name="Ruck E.C."/>
            <person name="Traller J.C."/>
            <person name="Alverson A.J."/>
        </authorList>
    </citation>
    <scope>NUCLEOTIDE SEQUENCE [LARGE SCALE GENOMIC DNA]</scope>
    <source>
        <strain evidence="13 14">CCMP332</strain>
    </source>
</reference>
<dbReference type="PROSITE" id="PS51545">
    <property type="entry name" value="PIK_HELICAL"/>
    <property type="match status" value="1"/>
</dbReference>
<dbReference type="AlphaFoldDB" id="A0ABD3Q490"/>
<keyword evidence="4" id="KW-0547">Nucleotide-binding</keyword>
<name>A0ABD3Q490_9STRA</name>
<feature type="compositionally biased region" description="Basic and acidic residues" evidence="9">
    <location>
        <begin position="158"/>
        <end position="175"/>
    </location>
</feature>
<dbReference type="PROSITE" id="PS00916">
    <property type="entry name" value="PI3_4_KINASE_2"/>
    <property type="match status" value="1"/>
</dbReference>
<dbReference type="Gene3D" id="1.10.1070.11">
    <property type="entry name" value="Phosphatidylinositol 3-/4-kinase, catalytic domain"/>
    <property type="match status" value="1"/>
</dbReference>
<evidence type="ECO:0000256" key="1">
    <source>
        <dbReference type="ARBA" id="ARBA00004184"/>
    </source>
</evidence>
<evidence type="ECO:0000256" key="3">
    <source>
        <dbReference type="ARBA" id="ARBA00022679"/>
    </source>
</evidence>
<comment type="similarity">
    <text evidence="8">Belongs to the PI3/PI4-kinase family.</text>
</comment>